<feature type="compositionally biased region" description="Gly residues" evidence="10">
    <location>
        <begin position="1809"/>
        <end position="1818"/>
    </location>
</feature>
<dbReference type="InterPro" id="IPR050525">
    <property type="entry name" value="ECM_Assembly_Org"/>
</dbReference>
<dbReference type="PRINTS" id="PR00453">
    <property type="entry name" value="VWFADOMAIN"/>
</dbReference>
<keyword evidence="9" id="KW-0325">Glycoprotein</keyword>
<dbReference type="CDD" id="cd22630">
    <property type="entry name" value="Kunitz_collagen_alpha6_VI"/>
    <property type="match status" value="1"/>
</dbReference>
<dbReference type="SMART" id="SM00131">
    <property type="entry name" value="KU"/>
    <property type="match status" value="2"/>
</dbReference>
<feature type="domain" description="VWFA" evidence="12">
    <location>
        <begin position="1011"/>
        <end position="1180"/>
    </location>
</feature>
<feature type="compositionally biased region" description="Gly residues" evidence="10">
    <location>
        <begin position="2088"/>
        <end position="2097"/>
    </location>
</feature>
<feature type="domain" description="BPTI/Kunitz inhibitor" evidence="13">
    <location>
        <begin position="2636"/>
        <end position="2687"/>
    </location>
</feature>
<keyword evidence="5" id="KW-0677">Repeat</keyword>
<feature type="domain" description="VWFA" evidence="12">
    <location>
        <begin position="825"/>
        <end position="995"/>
    </location>
</feature>
<evidence type="ECO:0000256" key="3">
    <source>
        <dbReference type="ARBA" id="ARBA00022530"/>
    </source>
</evidence>
<accession>A0A6J2W414</accession>
<evidence type="ECO:0000259" key="13">
    <source>
        <dbReference type="PROSITE" id="PS50279"/>
    </source>
</evidence>
<dbReference type="Pfam" id="PF00092">
    <property type="entry name" value="VWA"/>
    <property type="match status" value="10"/>
</dbReference>
<dbReference type="InterPro" id="IPR008160">
    <property type="entry name" value="Collagen"/>
</dbReference>
<keyword evidence="3" id="KW-0272">Extracellular matrix</keyword>
<feature type="domain" description="BPTI/Kunitz inhibitor" evidence="13">
    <location>
        <begin position="2693"/>
        <end position="2743"/>
    </location>
</feature>
<dbReference type="PRINTS" id="PR00759">
    <property type="entry name" value="BASICPTASE"/>
</dbReference>
<evidence type="ECO:0000256" key="10">
    <source>
        <dbReference type="SAM" id="MobiDB-lite"/>
    </source>
</evidence>
<dbReference type="GO" id="GO:0007155">
    <property type="term" value="P:cell adhesion"/>
    <property type="evidence" value="ECO:0007669"/>
    <property type="project" value="UniProtKB-KW"/>
</dbReference>
<dbReference type="GeneID" id="115819636"/>
<evidence type="ECO:0000256" key="4">
    <source>
        <dbReference type="ARBA" id="ARBA00022729"/>
    </source>
</evidence>
<feature type="compositionally biased region" description="Gly residues" evidence="10">
    <location>
        <begin position="1960"/>
        <end position="1969"/>
    </location>
</feature>
<feature type="domain" description="VWFA" evidence="12">
    <location>
        <begin position="432"/>
        <end position="607"/>
    </location>
</feature>
<dbReference type="PROSITE" id="PS50279">
    <property type="entry name" value="BPTI_KUNITZ_2"/>
    <property type="match status" value="2"/>
</dbReference>
<evidence type="ECO:0000256" key="6">
    <source>
        <dbReference type="ARBA" id="ARBA00022889"/>
    </source>
</evidence>
<feature type="compositionally biased region" description="Acidic residues" evidence="10">
    <location>
        <begin position="2594"/>
        <end position="2606"/>
    </location>
</feature>
<dbReference type="FunFam" id="3.40.50.410:FF:000001">
    <property type="entry name" value="Collagen, type XII, alpha 1"/>
    <property type="match status" value="1"/>
</dbReference>
<keyword evidence="2" id="KW-0964">Secreted</keyword>
<keyword evidence="7" id="KW-0176">Collagen</keyword>
<feature type="domain" description="VWFA" evidence="12">
    <location>
        <begin position="34"/>
        <end position="208"/>
    </location>
</feature>
<sequence>MELPGGFLRAFIIASCFLTSAAQKTVCTQETVADIVFLVDGSLSIGDENFQKMREFLFTLVNGLDVGPDKVRIGMVQYSTTPQTEFLLNTFENKRDILNYIVNLKYKRGGTKTGLGLDFMLQNHFVEIAGSRSKAGVPQIAVVITDGKSQDKVEPHAQNLKRQGIRLYAIGIKDADENQLREIASEPHDQHIYSVSDFSALQSISQTFVQLLCTTVEEAKRQVTSVPAGCQGAGSADIVFLVDGSSSIVDADFQRVKQFLRTFVEGLDVGPSMVRVGVVQYSDKPQKEILLGGYANKRELLENIDRLTHLHGGTNTGLAITFIKAEYFNSTEGSQNRQNVPRIAMVITDGESNDEVIESAKDLRRHGVIVFAIGVGKAKKDELEAIANSPSKHFVVSLKSYEELQGRTADIMRTACTFVVDQNQAIIPRYADVFVLVDSSAQREQSVIKSFLSRLVNQLNVNSLSHRLGVAEFGDDVSVIFKLNDYETKGEVLSLIRNIQLKPSRQRNIGQAVEYASTHLFTSEMGSRVDLLHRQYLIVITAGSSDDNIFRNARTIKNQGVTVISIGLSRADEDELKVLASPLHNFKISAKNSQQIAVDIKTLIDTTEDVTVIEECPTVKMADIVFIVDESGSIQTENFRRVRKFLYRVINALDVSEEGINVGVMLYNTEPTCELYLDTRQDKADILPYINSLPYRGGGTETGKALRFARTNVFTKERGSRKHLGVQQIAVVITDGKSSDNVTMAAAELRRDGVTVYAIGVKDADMTELQQIASYPSKKFVFNVESFTELQTLDRSLKRTLCQTISKPPKTQTVKRGCMRTDESDIYFLIDQSGSISNSDFNDMKQFIVKFLETFPIGPQQVRVGVVKFADEPTLEFSLFQHTNNVTLKRAVNNMLQRGGGTKTGKALEFMTSKFEEAENSRGARVQEILIVITDGKSTDDVAVPAQQLRNRGITVYAIGVKDANEAELLDIAGDTRRKFFVTNFDSLTPIKDEIVTDICSDDVCKSMVADILFLIDGSRSINTDDFSKMKAFINSTVQRAVIGPNNVRLGVVQFSTSQQEAFALNRFYDKMQMQQALTAIQQLDGGTLTGAALKFLPPFFESGKGGRPGVQKYLIVITDGEAQDEVAEPAMDLRNKGVIIYSIGVAQANSTQLLEISGTTDHVYVERDFDALEKLQKDILLEICTAEDDCQKTQIADVIFLVDGSSSIEVEEFESMKRFMTSVVNNTQVGENRVRFGTILFSDTAQSSFSLNQYYSRRQVRDAINALTAPGGNTYTAQAMQYSLAYFGPEHGGRGAAHIPQMLFVITDGEATDPYSLPIWSSELRKNEISVYGIGVKGAKRSELEIITGDEKKVFYVDNYAELEALHVNISSVVCNSSIPECTKEAADLVLLIDGSESITESSWKQMKEFMRRLVDEFRIRPNYFQVGVAQFSTNYRAEFHLNKFDNAADVKSAIEVIEQMKDGTRIGNALRHIKEFFHANNGSRINQGISQNLLLITDGDSADSVTEAAKEIRDMNIEVYVIGIGQIKLRPLIDIAGSVQKVFNKDSFSALLVNKTISEVHDSICKPDQQEQKGCIIDIGLGFDITRRIGSQKLFNGQAKLKTYLPQIVRYMSNLNDLCCITKDGVEERIGFRVVSAGGTVIYDTNFEKYSEDVIEKVMDLPPVDLSFNAQLLSSFEEKFRLSTAGVKVLVIFTDGLDESVENLMLASKGLRESGVHALLTVALEGVQNINDLQQVEFGRGFGYKQPLIIGMQSLPSTMVQQIDTVALRECCNVMCKCSGQEGPRGPYGPPGQKGSPGQKGFPGFPGDEGGPGERGPPGLNGTQGHQGCPGRRGFKGGRGYRGDQGDDGEDGLDGISGEQGVTGTPGGSGQRGDPGSPGPRGIRGEPGVPGERGLRGDPGEPGSDNNIRGPKGETGNSGIQGDAGPDGGPGQAGDNGKPGQRGRRGPPGLPGQRGPPGEVGLGGPPGSAGPMGQRGLRGVNGQKGMPGLPGPQGSPGLPGGSGSKGSFGHRGPKGQPGAPGDKGANGPAGPRGLPGMDGLDGYGIPGPKGQKGDRGFPGYPGLQGENGDPGRPGAKGAKGNRGRAGNAGGRGPTGDPGTSGPPGHRGPRGPPGTTDMSPCQLITYVRDKCACCKAQTSCPAYPTELVFGLDMSEDVTPQVFERMRSTLLFLLENINIAESNCPTGARVAVVSYSANTKYLIRFSDYQRKKTLLEAVQNIALERTSGRRDIGAAMRFVARNVFKRVRRGMLMRKVAILFSNGPSQDIRPIITAVLEFKALDISLGVIAFRNAPDVRRAFEADETGSFILSVLGRSADLSNSPELRRIQQCVICFDYCRPASECAGIVLEQVPKEVDLDLVVLMDGSRSLAADQYSGVKEVLGSLLDQIVISSQPNQAGGQARVALYQQSSSYVDAQASVKEIFNLQQYRDRDQMKRIILQNLQQTGGYSTLGLAVEHVIENVLLRAARARRNKMVLTIVGEETSYYDRAKLDLISRVARCQGIILFTLTVGNSFNSTQVEDLASLPVEHHMVHLGQLKNGEQVYAMRFLRTFLQILNIKLNSYPPPTIKEQCDSQVLLAAERPIERVPVPTPPEEEEYTGQEEYTESPQGGGQTTLDSGFGEQESFGRGDSDAQCLLDMDGGTFCGEYVQRWYYNNTIGACTVFWYGGCDGNSNRFSTERECFQTCGRKSVCSMVQDQGSCQDYILKWYYDTIQNECSQFWYGGCGGNGNRFDTKEACEALCV</sequence>
<feature type="compositionally biased region" description="Low complexity" evidence="10">
    <location>
        <begin position="1793"/>
        <end position="1808"/>
    </location>
</feature>
<dbReference type="GO" id="GO:0005581">
    <property type="term" value="C:collagen trimer"/>
    <property type="evidence" value="ECO:0007669"/>
    <property type="project" value="UniProtKB-KW"/>
</dbReference>
<feature type="domain" description="VWFA" evidence="12">
    <location>
        <begin position="2359"/>
        <end position="2557"/>
    </location>
</feature>
<dbReference type="Proteomes" id="UP000504632">
    <property type="component" value="Chromosome 8"/>
</dbReference>
<dbReference type="GO" id="GO:0004867">
    <property type="term" value="F:serine-type endopeptidase inhibitor activity"/>
    <property type="evidence" value="ECO:0007669"/>
    <property type="project" value="InterPro"/>
</dbReference>
<evidence type="ECO:0000256" key="8">
    <source>
        <dbReference type="ARBA" id="ARBA00023157"/>
    </source>
</evidence>
<dbReference type="PROSITE" id="PS50234">
    <property type="entry name" value="VWFA"/>
    <property type="match status" value="10"/>
</dbReference>
<feature type="domain" description="VWFA" evidence="12">
    <location>
        <begin position="1198"/>
        <end position="1371"/>
    </location>
</feature>
<organism evidence="14 15">
    <name type="scientific">Chanos chanos</name>
    <name type="common">Milkfish</name>
    <name type="synonym">Mugil chanos</name>
    <dbReference type="NCBI Taxonomy" id="29144"/>
    <lineage>
        <taxon>Eukaryota</taxon>
        <taxon>Metazoa</taxon>
        <taxon>Chordata</taxon>
        <taxon>Craniata</taxon>
        <taxon>Vertebrata</taxon>
        <taxon>Euteleostomi</taxon>
        <taxon>Actinopterygii</taxon>
        <taxon>Neopterygii</taxon>
        <taxon>Teleostei</taxon>
        <taxon>Ostariophysi</taxon>
        <taxon>Gonorynchiformes</taxon>
        <taxon>Chanidae</taxon>
        <taxon>Chanos</taxon>
    </lineage>
</organism>
<feature type="chain" id="PRO_5026878412" evidence="11">
    <location>
        <begin position="23"/>
        <end position="2744"/>
    </location>
</feature>
<dbReference type="CDD" id="cd22635">
    <property type="entry name" value="Kunitz_papilin"/>
    <property type="match status" value="1"/>
</dbReference>
<evidence type="ECO:0000256" key="1">
    <source>
        <dbReference type="ARBA" id="ARBA00004498"/>
    </source>
</evidence>
<evidence type="ECO:0000313" key="14">
    <source>
        <dbReference type="Proteomes" id="UP000504632"/>
    </source>
</evidence>
<evidence type="ECO:0000259" key="12">
    <source>
        <dbReference type="PROSITE" id="PS50234"/>
    </source>
</evidence>
<dbReference type="SUPFAM" id="SSF53300">
    <property type="entry name" value="vWA-like"/>
    <property type="match status" value="11"/>
</dbReference>
<dbReference type="CDD" id="cd01450">
    <property type="entry name" value="vWFA_subfamily_ECM"/>
    <property type="match status" value="2"/>
</dbReference>
<gene>
    <name evidence="15" type="primary">LOC115819636</name>
</gene>
<feature type="domain" description="VWFA" evidence="12">
    <location>
        <begin position="623"/>
        <end position="797"/>
    </location>
</feature>
<dbReference type="InterPro" id="IPR002035">
    <property type="entry name" value="VWF_A"/>
</dbReference>
<evidence type="ECO:0000256" key="9">
    <source>
        <dbReference type="ARBA" id="ARBA00023180"/>
    </source>
</evidence>
<dbReference type="InterPro" id="IPR036465">
    <property type="entry name" value="vWFA_dom_sf"/>
</dbReference>
<evidence type="ECO:0000313" key="15">
    <source>
        <dbReference type="RefSeq" id="XP_030638998.1"/>
    </source>
</evidence>
<dbReference type="InParanoid" id="A0A6J2W414"/>
<protein>
    <submittedName>
        <fullName evidence="15">Collagen alpha-6(VI) chain-like</fullName>
    </submittedName>
</protein>
<dbReference type="PROSITE" id="PS00280">
    <property type="entry name" value="BPTI_KUNITZ_1"/>
    <property type="match status" value="2"/>
</dbReference>
<dbReference type="FunFam" id="3.40.50.410:FF:000004">
    <property type="entry name" value="collagen alpha-6(VI) chain"/>
    <property type="match status" value="6"/>
</dbReference>
<dbReference type="FunFam" id="3.40.50.410:FF:000016">
    <property type="entry name" value="Collagen type VI alpha 3 chain"/>
    <property type="match status" value="1"/>
</dbReference>
<dbReference type="RefSeq" id="XP_030638998.1">
    <property type="nucleotide sequence ID" value="XM_030783138.1"/>
</dbReference>
<feature type="domain" description="VWFA" evidence="12">
    <location>
        <begin position="2147"/>
        <end position="2328"/>
    </location>
</feature>
<dbReference type="Pfam" id="PF01391">
    <property type="entry name" value="Collagen"/>
    <property type="match status" value="2"/>
</dbReference>
<feature type="compositionally biased region" description="Gly residues" evidence="10">
    <location>
        <begin position="1866"/>
        <end position="1875"/>
    </location>
</feature>
<feature type="compositionally biased region" description="Gly residues" evidence="10">
    <location>
        <begin position="1999"/>
        <end position="2008"/>
    </location>
</feature>
<comment type="subcellular location">
    <subcellularLocation>
        <location evidence="1">Secreted</location>
        <location evidence="1">Extracellular space</location>
        <location evidence="1">Extracellular matrix</location>
    </subcellularLocation>
</comment>
<dbReference type="InterPro" id="IPR020901">
    <property type="entry name" value="Prtase_inh_Kunz-CS"/>
</dbReference>
<dbReference type="FunFam" id="3.40.50.410:FF:000021">
    <property type="entry name" value="Collagen, type VI, alpha 3"/>
    <property type="match status" value="1"/>
</dbReference>
<dbReference type="Gene3D" id="4.10.410.10">
    <property type="entry name" value="Pancreatic trypsin inhibitor Kunitz domain"/>
    <property type="match status" value="2"/>
</dbReference>
<dbReference type="CDD" id="cd01472">
    <property type="entry name" value="vWA_collagen"/>
    <property type="match status" value="2"/>
</dbReference>
<keyword evidence="4 11" id="KW-0732">Signal</keyword>
<evidence type="ECO:0000256" key="11">
    <source>
        <dbReference type="SAM" id="SignalP"/>
    </source>
</evidence>
<dbReference type="PANTHER" id="PTHR24020:SF86">
    <property type="entry name" value="COLLAGEN, TYPE VI, ALPHA 4"/>
    <property type="match status" value="1"/>
</dbReference>
<dbReference type="OrthoDB" id="6132182at2759"/>
<feature type="region of interest" description="Disordered" evidence="10">
    <location>
        <begin position="2586"/>
        <end position="2628"/>
    </location>
</feature>
<keyword evidence="8" id="KW-1015">Disulfide bond</keyword>
<name>A0A6J2W414_CHACN</name>
<dbReference type="Pfam" id="PF00014">
    <property type="entry name" value="Kunitz_BPTI"/>
    <property type="match status" value="2"/>
</dbReference>
<evidence type="ECO:0000256" key="5">
    <source>
        <dbReference type="ARBA" id="ARBA00022737"/>
    </source>
</evidence>
<evidence type="ECO:0000256" key="7">
    <source>
        <dbReference type="ARBA" id="ARBA00023119"/>
    </source>
</evidence>
<dbReference type="SUPFAM" id="SSF57362">
    <property type="entry name" value="BPTI-like"/>
    <property type="match status" value="2"/>
</dbReference>
<feature type="domain" description="VWFA" evidence="12">
    <location>
        <begin position="1389"/>
        <end position="1566"/>
    </location>
</feature>
<proteinExistence type="predicted"/>
<reference evidence="15" key="1">
    <citation type="submission" date="2025-08" db="UniProtKB">
        <authorList>
            <consortium name="RefSeq"/>
        </authorList>
    </citation>
    <scope>IDENTIFICATION</scope>
</reference>
<feature type="signal peptide" evidence="11">
    <location>
        <begin position="1"/>
        <end position="22"/>
    </location>
</feature>
<keyword evidence="6" id="KW-0130">Cell adhesion</keyword>
<feature type="domain" description="VWFA" evidence="12">
    <location>
        <begin position="237"/>
        <end position="411"/>
    </location>
</feature>
<dbReference type="PANTHER" id="PTHR24020">
    <property type="entry name" value="COLLAGEN ALPHA"/>
    <property type="match status" value="1"/>
</dbReference>
<dbReference type="FunFam" id="4.10.410.10:FF:000020">
    <property type="entry name" value="Collagen, type VI, alpha 3"/>
    <property type="match status" value="2"/>
</dbReference>
<evidence type="ECO:0000256" key="2">
    <source>
        <dbReference type="ARBA" id="ARBA00022525"/>
    </source>
</evidence>
<dbReference type="InterPro" id="IPR036880">
    <property type="entry name" value="Kunitz_BPTI_sf"/>
</dbReference>
<feature type="compositionally biased region" description="Gly residues" evidence="10">
    <location>
        <begin position="1927"/>
        <end position="1936"/>
    </location>
</feature>
<dbReference type="InterPro" id="IPR002223">
    <property type="entry name" value="Kunitz_BPTI"/>
</dbReference>
<dbReference type="Gene3D" id="3.40.50.410">
    <property type="entry name" value="von Willebrand factor, type A domain"/>
    <property type="match status" value="10"/>
</dbReference>
<feature type="region of interest" description="Disordered" evidence="10">
    <location>
        <begin position="1784"/>
        <end position="2118"/>
    </location>
</feature>
<keyword evidence="14" id="KW-1185">Reference proteome</keyword>
<dbReference type="SMART" id="SM00327">
    <property type="entry name" value="VWA"/>
    <property type="match status" value="11"/>
</dbReference>